<keyword evidence="3 7" id="KW-0812">Transmembrane</keyword>
<evidence type="ECO:0000313" key="9">
    <source>
        <dbReference type="EMBL" id="WQD76827.1"/>
    </source>
</evidence>
<keyword evidence="10" id="KW-1185">Reference proteome</keyword>
<sequence>MENESVSPAGASASGRPAGTVRILVWDAPVRVFHWLMVVSFALAWLTAESERWRLVHVTLGYTMVGLVAFRLMWGLAGTRYARFAAFVRAPGAVVRYLASLVKGHPEPHVGHNPAGAVAIVAMLLLTLAIGATGWAAYNDVGGEAFEELHEGVANAMLALVAIHVAAVLASSVLHRENLVRSMVTGYKSGRARDGIRSARWGVAALLIVAVLAWWGTQWQAAPRAGASLTGPAAGAAHRSGQGNDNDND</sequence>
<feature type="region of interest" description="Disordered" evidence="6">
    <location>
        <begin position="230"/>
        <end position="249"/>
    </location>
</feature>
<accession>A0ABZ0WHJ7</accession>
<evidence type="ECO:0000259" key="8">
    <source>
        <dbReference type="Pfam" id="PF01292"/>
    </source>
</evidence>
<evidence type="ECO:0000256" key="7">
    <source>
        <dbReference type="SAM" id="Phobius"/>
    </source>
</evidence>
<evidence type="ECO:0000256" key="6">
    <source>
        <dbReference type="SAM" id="MobiDB-lite"/>
    </source>
</evidence>
<feature type="transmembrane region" description="Helical" evidence="7">
    <location>
        <begin position="114"/>
        <end position="136"/>
    </location>
</feature>
<dbReference type="InterPro" id="IPR016174">
    <property type="entry name" value="Di-haem_cyt_TM"/>
</dbReference>
<protein>
    <submittedName>
        <fullName evidence="9">Cytochrome b/b6 domain-containing protein</fullName>
    </submittedName>
</protein>
<dbReference type="Gene3D" id="1.20.950.20">
    <property type="entry name" value="Transmembrane di-heme cytochromes, Chain C"/>
    <property type="match status" value="1"/>
</dbReference>
<reference evidence="9 10" key="1">
    <citation type="submission" date="2023-12" db="EMBL/GenBank/DDBJ databases">
        <title>Genome sequencing and assembly of bacterial species from a model synthetic community.</title>
        <authorList>
            <person name="Hogle S.L."/>
        </authorList>
    </citation>
    <scope>NUCLEOTIDE SEQUENCE [LARGE SCALE GENOMIC DNA]</scope>
    <source>
        <strain evidence="9 10">HAMBI 2494</strain>
    </source>
</reference>
<dbReference type="PANTHER" id="PTHR30485:SF2">
    <property type="entry name" value="BLL0597 PROTEIN"/>
    <property type="match status" value="1"/>
</dbReference>
<gene>
    <name evidence="9" type="ORF">U0042_22510</name>
</gene>
<evidence type="ECO:0000256" key="3">
    <source>
        <dbReference type="ARBA" id="ARBA00022692"/>
    </source>
</evidence>
<keyword evidence="5 7" id="KW-0472">Membrane</keyword>
<evidence type="ECO:0000256" key="4">
    <source>
        <dbReference type="ARBA" id="ARBA00022989"/>
    </source>
</evidence>
<dbReference type="Pfam" id="PF01292">
    <property type="entry name" value="Ni_hydr_CYTB"/>
    <property type="match status" value="1"/>
</dbReference>
<keyword evidence="4 7" id="KW-1133">Transmembrane helix</keyword>
<proteinExistence type="predicted"/>
<dbReference type="EMBL" id="CP139965">
    <property type="protein sequence ID" value="WQD76827.1"/>
    <property type="molecule type" value="Genomic_DNA"/>
</dbReference>
<dbReference type="PANTHER" id="PTHR30485">
    <property type="entry name" value="NI/FE-HYDROGENASE 1 B-TYPE CYTOCHROME SUBUNIT"/>
    <property type="match status" value="1"/>
</dbReference>
<dbReference type="Proteomes" id="UP001325479">
    <property type="component" value="Chromosome"/>
</dbReference>
<feature type="transmembrane region" description="Helical" evidence="7">
    <location>
        <begin position="32"/>
        <end position="48"/>
    </location>
</feature>
<evidence type="ECO:0000256" key="5">
    <source>
        <dbReference type="ARBA" id="ARBA00023136"/>
    </source>
</evidence>
<organism evidence="9 10">
    <name type="scientific">Paraburkholderia kururiensis</name>
    <dbReference type="NCBI Taxonomy" id="984307"/>
    <lineage>
        <taxon>Bacteria</taxon>
        <taxon>Pseudomonadati</taxon>
        <taxon>Pseudomonadota</taxon>
        <taxon>Betaproteobacteria</taxon>
        <taxon>Burkholderiales</taxon>
        <taxon>Burkholderiaceae</taxon>
        <taxon>Paraburkholderia</taxon>
    </lineage>
</organism>
<keyword evidence="2" id="KW-1003">Cell membrane</keyword>
<comment type="subcellular location">
    <subcellularLocation>
        <location evidence="1">Cell membrane</location>
        <topology evidence="1">Multi-pass membrane protein</topology>
    </subcellularLocation>
</comment>
<feature type="transmembrane region" description="Helical" evidence="7">
    <location>
        <begin position="55"/>
        <end position="74"/>
    </location>
</feature>
<feature type="domain" description="Cytochrome b561 bacterial/Ni-hydrogenase" evidence="8">
    <location>
        <begin position="25"/>
        <end position="186"/>
    </location>
</feature>
<evidence type="ECO:0000313" key="10">
    <source>
        <dbReference type="Proteomes" id="UP001325479"/>
    </source>
</evidence>
<dbReference type="SUPFAM" id="SSF81342">
    <property type="entry name" value="Transmembrane di-heme cytochromes"/>
    <property type="match status" value="1"/>
</dbReference>
<feature type="transmembrane region" description="Helical" evidence="7">
    <location>
        <begin position="198"/>
        <end position="216"/>
    </location>
</feature>
<feature type="transmembrane region" description="Helical" evidence="7">
    <location>
        <begin position="156"/>
        <end position="174"/>
    </location>
</feature>
<dbReference type="InterPro" id="IPR051542">
    <property type="entry name" value="Hydrogenase_cytochrome"/>
</dbReference>
<name>A0ABZ0WHJ7_9BURK</name>
<evidence type="ECO:0000256" key="2">
    <source>
        <dbReference type="ARBA" id="ARBA00022475"/>
    </source>
</evidence>
<dbReference type="InterPro" id="IPR011577">
    <property type="entry name" value="Cyt_b561_bac/Ni-Hgenase"/>
</dbReference>
<evidence type="ECO:0000256" key="1">
    <source>
        <dbReference type="ARBA" id="ARBA00004651"/>
    </source>
</evidence>